<evidence type="ECO:0000313" key="2">
    <source>
        <dbReference type="EMBL" id="GAK74755.1"/>
    </source>
</evidence>
<dbReference type="InterPro" id="IPR046551">
    <property type="entry name" value="DUF6705"/>
</dbReference>
<gene>
    <name evidence="2" type="ORF">JCM19296_333</name>
</gene>
<organism evidence="2 3">
    <name type="scientific">Nonlabens ulvanivorans</name>
    <name type="common">Persicivirga ulvanivorans</name>
    <dbReference type="NCBI Taxonomy" id="906888"/>
    <lineage>
        <taxon>Bacteria</taxon>
        <taxon>Pseudomonadati</taxon>
        <taxon>Bacteroidota</taxon>
        <taxon>Flavobacteriia</taxon>
        <taxon>Flavobacteriales</taxon>
        <taxon>Flavobacteriaceae</taxon>
        <taxon>Nonlabens</taxon>
    </lineage>
</organism>
<proteinExistence type="predicted"/>
<dbReference type="Pfam" id="PF20448">
    <property type="entry name" value="DUF6705"/>
    <property type="match status" value="1"/>
</dbReference>
<feature type="domain" description="DUF6705" evidence="1">
    <location>
        <begin position="5"/>
        <end position="136"/>
    </location>
</feature>
<reference evidence="2 3" key="1">
    <citation type="journal article" date="2014" name="Genome Announc.">
        <title>Draft Genome Sequences of Marine Flavobacterium Nonlabens Strains NR17, NR24, NR27, NR32, NR33, and Ara13.</title>
        <authorList>
            <person name="Nakanishi M."/>
            <person name="Meirelles P."/>
            <person name="Suzuki R."/>
            <person name="Takatani N."/>
            <person name="Mino S."/>
            <person name="Suda W."/>
            <person name="Oshima K."/>
            <person name="Hattori M."/>
            <person name="Ohkuma M."/>
            <person name="Hosokawa M."/>
            <person name="Miyashita K."/>
            <person name="Thompson F.L."/>
            <person name="Niwa A."/>
            <person name="Sawabe T."/>
            <person name="Sawabe T."/>
        </authorList>
    </citation>
    <scope>NUCLEOTIDE SEQUENCE [LARGE SCALE GENOMIC DNA]</scope>
    <source>
        <strain evidence="3">JCM19296</strain>
    </source>
</reference>
<accession>A0A081D759</accession>
<sequence length="231" mass="26409">MYKLSVLLFFISINISFSQTLNEISLREINPNRLLSDEPDYTYFKDISGDLNKFLGNWVFDDGTNRLEINVVKNTQVPDDFNIEVFGNGHRYEDKLTVTYKFYQNSQLIYDIESNTSADYSTSINSNIIQNNQNIIGANSLDTWNIVQFPYYEPVSIANACGRSKIGQLSIVYDSTLVPDNDGNLQSGSLIWILETRDADYTLLTEKCSVSNPIYDDTDFLLPSNIRLLRD</sequence>
<protein>
    <recommendedName>
        <fullName evidence="1">DUF6705 domain-containing protein</fullName>
    </recommendedName>
</protein>
<name>A0A081D759_NONUL</name>
<evidence type="ECO:0000259" key="1">
    <source>
        <dbReference type="Pfam" id="PF20448"/>
    </source>
</evidence>
<dbReference type="Proteomes" id="UP000028980">
    <property type="component" value="Unassembled WGS sequence"/>
</dbReference>
<evidence type="ECO:0000313" key="3">
    <source>
        <dbReference type="Proteomes" id="UP000028980"/>
    </source>
</evidence>
<comment type="caution">
    <text evidence="2">The sequence shown here is derived from an EMBL/GenBank/DDBJ whole genome shotgun (WGS) entry which is preliminary data.</text>
</comment>
<dbReference type="AlphaFoldDB" id="A0A081D759"/>
<dbReference type="EMBL" id="BBLG01000001">
    <property type="protein sequence ID" value="GAK74755.1"/>
    <property type="molecule type" value="Genomic_DNA"/>
</dbReference>